<organism evidence="2 3">
    <name type="scientific">Neobacillus driksii</name>
    <dbReference type="NCBI Taxonomy" id="3035913"/>
    <lineage>
        <taxon>Bacteria</taxon>
        <taxon>Bacillati</taxon>
        <taxon>Bacillota</taxon>
        <taxon>Bacilli</taxon>
        <taxon>Bacillales</taxon>
        <taxon>Bacillaceae</taxon>
        <taxon>Neobacillus</taxon>
    </lineage>
</organism>
<gene>
    <name evidence="2" type="ORF">P5G62_019390</name>
</gene>
<dbReference type="SMART" id="SM00849">
    <property type="entry name" value="Lactamase_B"/>
    <property type="match status" value="1"/>
</dbReference>
<dbReference type="SUPFAM" id="SSF56281">
    <property type="entry name" value="Metallo-hydrolase/oxidoreductase"/>
    <property type="match status" value="1"/>
</dbReference>
<dbReference type="Gene3D" id="3.60.15.10">
    <property type="entry name" value="Ribonuclease Z/Hydroxyacylglutathione hydrolase-like"/>
    <property type="match status" value="1"/>
</dbReference>
<evidence type="ECO:0000259" key="1">
    <source>
        <dbReference type="SMART" id="SM00849"/>
    </source>
</evidence>
<proteinExistence type="predicted"/>
<feature type="domain" description="Metallo-beta-lactamase" evidence="1">
    <location>
        <begin position="18"/>
        <end position="223"/>
    </location>
</feature>
<dbReference type="Proteomes" id="UP001241748">
    <property type="component" value="Unassembled WGS sequence"/>
</dbReference>
<name>A0ABV4YWN8_9BACI</name>
<comment type="caution">
    <text evidence="2">The sequence shown here is derived from an EMBL/GenBank/DDBJ whole genome shotgun (WGS) entry which is preliminary data.</text>
</comment>
<dbReference type="RefSeq" id="WP_306077269.1">
    <property type="nucleotide sequence ID" value="NZ_JAROBZ020000001.1"/>
</dbReference>
<evidence type="ECO:0000313" key="3">
    <source>
        <dbReference type="Proteomes" id="UP001241748"/>
    </source>
</evidence>
<dbReference type="PANTHER" id="PTHR42951">
    <property type="entry name" value="METALLO-BETA-LACTAMASE DOMAIN-CONTAINING"/>
    <property type="match status" value="1"/>
</dbReference>
<reference evidence="2 3" key="1">
    <citation type="submission" date="2024-05" db="EMBL/GenBank/DDBJ databases">
        <authorList>
            <person name="Venkateswaran K."/>
        </authorList>
    </citation>
    <scope>NUCLEOTIDE SEQUENCE [LARGE SCALE GENOMIC DNA]</scope>
    <source>
        <strain evidence="2 3">179-C4-2-HS</strain>
    </source>
</reference>
<protein>
    <submittedName>
        <fullName evidence="2">MBL fold metallo-hydrolase</fullName>
    </submittedName>
</protein>
<keyword evidence="3" id="KW-1185">Reference proteome</keyword>
<dbReference type="InterPro" id="IPR036866">
    <property type="entry name" value="RibonucZ/Hydroxyglut_hydro"/>
</dbReference>
<dbReference type="Pfam" id="PF00753">
    <property type="entry name" value="Lactamase_B"/>
    <property type="match status" value="1"/>
</dbReference>
<sequence length="327" mass="36467">MTSPVRVIPIECKFGPISAFAYYVDAPEPAIIDTGVSISASQDIEPTLAQHGIRIEDIRWILLTHGHVDHLGGAYAVWEKTGRNAKVVIPKKEARLLRDKYEQIVDYKSLQGKYITDSAIQEKHISMLTADIGGTIEPDLEVVNGDSIHLGGEITLKVIETPGHSIGSVTFVLKGLNWTFAADAVQMYGGLSGMPTIENSRSYCKSIKRLLEEVRPSRLFLGHPFRNKDGQMQSAQIEGEEVPAVLRASLEMDDKLRDLVRHHLKNGKSAEQHELYGPFGLIAEEIGYTGDPRHLPCAFFVTMNAYQEEFIVSEIERRKIENDSEKV</sequence>
<accession>A0ABV4YWN8</accession>
<dbReference type="EMBL" id="JAROBZ020000001">
    <property type="protein sequence ID" value="MFB3169275.1"/>
    <property type="molecule type" value="Genomic_DNA"/>
</dbReference>
<dbReference type="InterPro" id="IPR001279">
    <property type="entry name" value="Metallo-B-lactamas"/>
</dbReference>
<dbReference type="InterPro" id="IPR050855">
    <property type="entry name" value="NDM-1-like"/>
</dbReference>
<evidence type="ECO:0000313" key="2">
    <source>
        <dbReference type="EMBL" id="MFB3169275.1"/>
    </source>
</evidence>